<comment type="caution">
    <text evidence="1">The sequence shown here is derived from an EMBL/GenBank/DDBJ whole genome shotgun (WGS) entry which is preliminary data.</text>
</comment>
<protein>
    <submittedName>
        <fullName evidence="1">Glycosyltransferase involved in cell wall bisynthesis</fullName>
    </submittedName>
</protein>
<reference evidence="1 2" key="1">
    <citation type="submission" date="2022-06" db="EMBL/GenBank/DDBJ databases">
        <title>Genomic Encyclopedia of Archaeal and Bacterial Type Strains, Phase II (KMG-II): from individual species to whole genera.</title>
        <authorList>
            <person name="Goeker M."/>
        </authorList>
    </citation>
    <scope>NUCLEOTIDE SEQUENCE [LARGE SCALE GENOMIC DNA]</scope>
    <source>
        <strain evidence="1 2">DSM 45037</strain>
    </source>
</reference>
<sequence>MLTVGSVPSAHVYVHHLQPVDAVGDDDRVVRPPDPTPAGVTVPGQWWPPVMLRPDWIAEHAIEIDVLHVHFGFESSTPADLAETVAALATHRVPLVLTVHDLHNPHEADPTAHLARLAVLVPAAAEVITLTSGAAREVAERWGVTATVVPHPHVVPLDDFAERATRSLPAVLGLHAKHLRANSDPVPVARALLDIARDRGDVRVRVDLDDAVVDPDSTWFAPHVVDELRSLAQDPRLDLRIHARFDDDALWAYLREIDASVLPYRFGTHSGWLEACHDVGTPVIAPRCGYFDEQHGCATYAFDESGVDVASLAAAVDEVVAASATARAADPDERRREREAVAAAHAEVYRRAMVSA</sequence>
<dbReference type="SUPFAM" id="SSF53756">
    <property type="entry name" value="UDP-Glycosyltransferase/glycogen phosphorylase"/>
    <property type="match status" value="1"/>
</dbReference>
<dbReference type="Proteomes" id="UP001205740">
    <property type="component" value="Unassembled WGS sequence"/>
</dbReference>
<proteinExistence type="predicted"/>
<name>A0ABT1H140_9NOCA</name>
<gene>
    <name evidence="1" type="ORF">LX12_002136</name>
</gene>
<keyword evidence="2" id="KW-1185">Reference proteome</keyword>
<evidence type="ECO:0000313" key="2">
    <source>
        <dbReference type="Proteomes" id="UP001205740"/>
    </source>
</evidence>
<evidence type="ECO:0000313" key="1">
    <source>
        <dbReference type="EMBL" id="MCP2160949.1"/>
    </source>
</evidence>
<accession>A0ABT1H140</accession>
<dbReference type="RefSeq" id="WP_253654502.1">
    <property type="nucleotide sequence ID" value="NZ_BAAAOE010000003.1"/>
</dbReference>
<organism evidence="1 2">
    <name type="scientific">Williamsia serinedens</name>
    <dbReference type="NCBI Taxonomy" id="391736"/>
    <lineage>
        <taxon>Bacteria</taxon>
        <taxon>Bacillati</taxon>
        <taxon>Actinomycetota</taxon>
        <taxon>Actinomycetes</taxon>
        <taxon>Mycobacteriales</taxon>
        <taxon>Nocardiaceae</taxon>
        <taxon>Williamsia</taxon>
    </lineage>
</organism>
<dbReference type="EMBL" id="JAMTCG010000003">
    <property type="protein sequence ID" value="MCP2160949.1"/>
    <property type="molecule type" value="Genomic_DNA"/>
</dbReference>
<dbReference type="Gene3D" id="3.40.50.2000">
    <property type="entry name" value="Glycogen Phosphorylase B"/>
    <property type="match status" value="2"/>
</dbReference>